<dbReference type="Gene3D" id="1.20.120.1530">
    <property type="match status" value="1"/>
</dbReference>
<reference evidence="7 8" key="1">
    <citation type="submission" date="2017-10" db="EMBL/GenBank/DDBJ databases">
        <title>Genomics of the genus Arcobacter.</title>
        <authorList>
            <person name="Perez-Cataluna A."/>
            <person name="Figueras M.J."/>
        </authorList>
    </citation>
    <scope>NUCLEOTIDE SEQUENCE [LARGE SCALE GENOMIC DNA]</scope>
    <source>
        <strain evidence="7 8">CECT 8441</strain>
    </source>
</reference>
<keyword evidence="3" id="KW-0807">Transducer</keyword>
<evidence type="ECO:0000256" key="5">
    <source>
        <dbReference type="SAM" id="Phobius"/>
    </source>
</evidence>
<accession>A0A4Q1AE24</accession>
<dbReference type="InterPro" id="IPR013587">
    <property type="entry name" value="Nitrate/nitrite_sensing"/>
</dbReference>
<keyword evidence="1" id="KW-0145">Chemotaxis</keyword>
<dbReference type="OrthoDB" id="5349185at2"/>
<dbReference type="SMART" id="SM00283">
    <property type="entry name" value="MA"/>
    <property type="match status" value="1"/>
</dbReference>
<keyword evidence="5" id="KW-0812">Transmembrane</keyword>
<dbReference type="InterPro" id="IPR051310">
    <property type="entry name" value="MCP_chemotaxis"/>
</dbReference>
<evidence type="ECO:0000256" key="2">
    <source>
        <dbReference type="ARBA" id="ARBA00029447"/>
    </source>
</evidence>
<protein>
    <submittedName>
        <fullName evidence="7">Chemotaxis protein</fullName>
    </submittedName>
</protein>
<dbReference type="GO" id="GO:0005886">
    <property type="term" value="C:plasma membrane"/>
    <property type="evidence" value="ECO:0007669"/>
    <property type="project" value="TreeGrafter"/>
</dbReference>
<name>A0A4Q1AE24_9BACT</name>
<dbReference type="InterPro" id="IPR004089">
    <property type="entry name" value="MCPsignal_dom"/>
</dbReference>
<evidence type="ECO:0000256" key="3">
    <source>
        <dbReference type="PROSITE-ProRule" id="PRU00284"/>
    </source>
</evidence>
<dbReference type="PANTHER" id="PTHR43531">
    <property type="entry name" value="PROTEIN ICFG"/>
    <property type="match status" value="1"/>
</dbReference>
<dbReference type="Pfam" id="PF00015">
    <property type="entry name" value="MCPsignal"/>
    <property type="match status" value="1"/>
</dbReference>
<keyword evidence="5" id="KW-0472">Membrane</keyword>
<dbReference type="Pfam" id="PF08376">
    <property type="entry name" value="NIT"/>
    <property type="match status" value="1"/>
</dbReference>
<evidence type="ECO:0000256" key="1">
    <source>
        <dbReference type="ARBA" id="ARBA00022500"/>
    </source>
</evidence>
<dbReference type="Gene3D" id="1.20.120.30">
    <property type="entry name" value="Aspartate receptor, ligand-binding domain"/>
    <property type="match status" value="1"/>
</dbReference>
<dbReference type="GO" id="GO:0004888">
    <property type="term" value="F:transmembrane signaling receptor activity"/>
    <property type="evidence" value="ECO:0007669"/>
    <property type="project" value="TreeGrafter"/>
</dbReference>
<feature type="transmembrane region" description="Helical" evidence="5">
    <location>
        <begin position="267"/>
        <end position="292"/>
    </location>
</feature>
<feature type="coiled-coil region" evidence="4">
    <location>
        <begin position="665"/>
        <end position="699"/>
    </location>
</feature>
<proteinExistence type="inferred from homology"/>
<gene>
    <name evidence="7" type="ORF">CRV07_15215</name>
</gene>
<sequence>HILFGINSVLVYNNAGQLSKKLKAYSYLENITEANSKERRIIYQILENGVLFSDDYSQFNKLISIQNTYLDIFEKMLSVEEYKGFSEKFKACSECNEVENYRKIIENKALKDEIIKKVYELSGFGGLVENYSNYLLKGDDSITNKMQRFHSSILRELNRYRRVEGISTEEKKLIKKIKNTFDEYMGTTLDIQEGYSQGKSIKEIYSAISIENSEAIEALAKLNNTIFDSDYNRWFVVATKRIDYFKKYGEKISEDIKSYIKEKDSSLVNGFIMTLVFVIVVILIVFIVSSLITKKIVKQLNIFKEGLEYSFQYVIREKESLKPIVVTGKDEFSQMNIHMNNQMEKVKEIIEQDRRVVSEISDVVEKVSNGFLQYSINEKGATQEVESLRLIINKMIRYTKQKVDNINLVLDNYALGKYRFRLSEEQRVGMYGDFGSLSAGSILLGQSISQLIAMITNAGKELEENTEILSSSSQSLSLRANEQAASLEETAASIEEITSNMQSSGEDVSKMLQIADELNSSAIKGNDEATKTAKSMDEINEKVTAISEAITVIDQIAFQTNILSLNAAVEAATAGESGKGFAVVAQEVRNLASRSAEAAKRIKSLVEDATLKSAHGKDITTNMISGYTQLSNKITETKEIIDNVSSAIREQEKGMIQINETITTLDEMTQKNAETSTNIDKLSKEVAKLSTRLLGITEKANIADKYYYMVDDVDLIQSISKYKNDHINFKKKHFSTLNSREAITVISSDLCDLGKWMGTLEEQKSELVATTEWKTLKEKHLLIHNKIQLFVDLNSNRANNDELKKVAKEIEEITTEVFNNLNDIAVINTKLVRKEHLSLNK</sequence>
<dbReference type="EMBL" id="PDKK01000027">
    <property type="protein sequence ID" value="RXK00709.1"/>
    <property type="molecule type" value="Genomic_DNA"/>
</dbReference>
<keyword evidence="4" id="KW-0175">Coiled coil</keyword>
<evidence type="ECO:0000256" key="4">
    <source>
        <dbReference type="SAM" id="Coils"/>
    </source>
</evidence>
<dbReference type="PROSITE" id="PS50111">
    <property type="entry name" value="CHEMOTAXIS_TRANSDUC_2"/>
    <property type="match status" value="1"/>
</dbReference>
<comment type="similarity">
    <text evidence="2">Belongs to the methyl-accepting chemotaxis (MCP) protein family.</text>
</comment>
<organism evidence="7 8">
    <name type="scientific">Halarcobacter ebronensis</name>
    <dbReference type="NCBI Taxonomy" id="1462615"/>
    <lineage>
        <taxon>Bacteria</taxon>
        <taxon>Pseudomonadati</taxon>
        <taxon>Campylobacterota</taxon>
        <taxon>Epsilonproteobacteria</taxon>
        <taxon>Campylobacterales</taxon>
        <taxon>Arcobacteraceae</taxon>
        <taxon>Halarcobacter</taxon>
    </lineage>
</organism>
<keyword evidence="8" id="KW-1185">Reference proteome</keyword>
<evidence type="ECO:0000313" key="8">
    <source>
        <dbReference type="Proteomes" id="UP000289758"/>
    </source>
</evidence>
<evidence type="ECO:0000313" key="7">
    <source>
        <dbReference type="EMBL" id="RXK00709.1"/>
    </source>
</evidence>
<evidence type="ECO:0000259" key="6">
    <source>
        <dbReference type="PROSITE" id="PS50111"/>
    </source>
</evidence>
<keyword evidence="5" id="KW-1133">Transmembrane helix</keyword>
<feature type="domain" description="Methyl-accepting transducer" evidence="6">
    <location>
        <begin position="458"/>
        <end position="687"/>
    </location>
</feature>
<dbReference type="PANTHER" id="PTHR43531:SF11">
    <property type="entry name" value="METHYL-ACCEPTING CHEMOTAXIS PROTEIN 3"/>
    <property type="match status" value="1"/>
</dbReference>
<dbReference type="Proteomes" id="UP000289758">
    <property type="component" value="Unassembled WGS sequence"/>
</dbReference>
<comment type="caution">
    <text evidence="7">The sequence shown here is derived from an EMBL/GenBank/DDBJ whole genome shotgun (WGS) entry which is preliminary data.</text>
</comment>
<dbReference type="SUPFAM" id="SSF58104">
    <property type="entry name" value="Methyl-accepting chemotaxis protein (MCP) signaling domain"/>
    <property type="match status" value="1"/>
</dbReference>
<dbReference type="GO" id="GO:0007165">
    <property type="term" value="P:signal transduction"/>
    <property type="evidence" value="ECO:0007669"/>
    <property type="project" value="UniProtKB-KW"/>
</dbReference>
<dbReference type="GO" id="GO:0006935">
    <property type="term" value="P:chemotaxis"/>
    <property type="evidence" value="ECO:0007669"/>
    <property type="project" value="UniProtKB-KW"/>
</dbReference>
<dbReference type="Gene3D" id="1.10.287.950">
    <property type="entry name" value="Methyl-accepting chemotaxis protein"/>
    <property type="match status" value="1"/>
</dbReference>
<dbReference type="RefSeq" id="WP_129088443.1">
    <property type="nucleotide sequence ID" value="NZ_PDKK01000027.1"/>
</dbReference>
<dbReference type="AlphaFoldDB" id="A0A4Q1AE24"/>
<feature type="non-terminal residue" evidence="7">
    <location>
        <position position="1"/>
    </location>
</feature>